<comment type="similarity">
    <text evidence="2">Belongs to the SusD family.</text>
</comment>
<dbReference type="SUPFAM" id="SSF48452">
    <property type="entry name" value="TPR-like"/>
    <property type="match status" value="1"/>
</dbReference>
<sequence length="543" mass="59072">MKRHTLYTIVLTALLLGGISCKKQLDVENPNQPSLSNAQTESGIISLAMGAVYINGFQGVDLGDLNWLGDTYFSLAIGFHELLGDNISAEASNQNINVVNLPDYVILDNGSKITNSSPSKSVMRISNSRDKRASNAFYYEWSYLYSMNNACNNVLDLVDGTTFSGDSATKKNTIKAWAYFWKGFAYSRIGSIYYSAVITNTTNAQVSDYKLHDEIVTEANKYLDMAASTLQGINNAGDYTDVLSKLIPSFTQTGHGGVLTTDMWVHNINTLKARNLLVNKAVTAMTAADWKTISDLSAAGVQEGDYVFTGRTTDINGFFSAGAGSVAAMTTGNPNNTTFKISERLIQDYKTGDKRLDNNFSLKTYLNQVGGFTFSTRYALVDAGNGIAGTAVLTDKTPGNYELYIAGSYEENALMQAESKIYAGDIEGGLQLVDKVRTYQGAGIAAVAGTGLTLAQAKEELRRERRVSLVFRGTSFYDARRWGVIYDVSKGGGRRGCVVLTPQNELNTNATINYNFLDYWDVPADESDINIPSSGSAPIKNPD</sequence>
<dbReference type="Proteomes" id="UP001560573">
    <property type="component" value="Unassembled WGS sequence"/>
</dbReference>
<name>A0ABV3ZIE0_9BACT</name>
<dbReference type="InterPro" id="IPR012944">
    <property type="entry name" value="SusD_RagB_dom"/>
</dbReference>
<dbReference type="Gene3D" id="1.25.40.390">
    <property type="match status" value="2"/>
</dbReference>
<evidence type="ECO:0000256" key="5">
    <source>
        <dbReference type="ARBA" id="ARBA00023237"/>
    </source>
</evidence>
<keyword evidence="3" id="KW-0732">Signal</keyword>
<comment type="subcellular location">
    <subcellularLocation>
        <location evidence="1">Cell outer membrane</location>
    </subcellularLocation>
</comment>
<dbReference type="Pfam" id="PF07980">
    <property type="entry name" value="SusD_RagB"/>
    <property type="match status" value="1"/>
</dbReference>
<evidence type="ECO:0000256" key="2">
    <source>
        <dbReference type="ARBA" id="ARBA00006275"/>
    </source>
</evidence>
<dbReference type="EMBL" id="JAULBC010000006">
    <property type="protein sequence ID" value="MEX6689265.1"/>
    <property type="molecule type" value="Genomic_DNA"/>
</dbReference>
<proteinExistence type="inferred from homology"/>
<comment type="caution">
    <text evidence="7">The sequence shown here is derived from an EMBL/GenBank/DDBJ whole genome shotgun (WGS) entry which is preliminary data.</text>
</comment>
<evidence type="ECO:0000313" key="7">
    <source>
        <dbReference type="EMBL" id="MEX6689265.1"/>
    </source>
</evidence>
<evidence type="ECO:0000313" key="8">
    <source>
        <dbReference type="Proteomes" id="UP001560573"/>
    </source>
</evidence>
<keyword evidence="8" id="KW-1185">Reference proteome</keyword>
<keyword evidence="5" id="KW-0998">Cell outer membrane</keyword>
<feature type="domain" description="RagB/SusD" evidence="6">
    <location>
        <begin position="414"/>
        <end position="495"/>
    </location>
</feature>
<dbReference type="RefSeq" id="WP_369330673.1">
    <property type="nucleotide sequence ID" value="NZ_JAULBC010000006.1"/>
</dbReference>
<keyword evidence="4" id="KW-0472">Membrane</keyword>
<evidence type="ECO:0000256" key="4">
    <source>
        <dbReference type="ARBA" id="ARBA00023136"/>
    </source>
</evidence>
<evidence type="ECO:0000259" key="6">
    <source>
        <dbReference type="Pfam" id="PF07980"/>
    </source>
</evidence>
<reference evidence="7 8" key="1">
    <citation type="submission" date="2023-07" db="EMBL/GenBank/DDBJ databases">
        <authorList>
            <person name="Lian W.-H."/>
        </authorList>
    </citation>
    <scope>NUCLEOTIDE SEQUENCE [LARGE SCALE GENOMIC DNA]</scope>
    <source>
        <strain evidence="7 8">SYSU DXS3180</strain>
    </source>
</reference>
<accession>A0ABV3ZIE0</accession>
<gene>
    <name evidence="7" type="ORF">QTN47_17280</name>
</gene>
<evidence type="ECO:0000256" key="3">
    <source>
        <dbReference type="ARBA" id="ARBA00022729"/>
    </source>
</evidence>
<protein>
    <recommendedName>
        <fullName evidence="6">RagB/SusD domain-containing protein</fullName>
    </recommendedName>
</protein>
<evidence type="ECO:0000256" key="1">
    <source>
        <dbReference type="ARBA" id="ARBA00004442"/>
    </source>
</evidence>
<dbReference type="InterPro" id="IPR011990">
    <property type="entry name" value="TPR-like_helical_dom_sf"/>
</dbReference>
<organism evidence="7 8">
    <name type="scientific">Danxiaibacter flavus</name>
    <dbReference type="NCBI Taxonomy" id="3049108"/>
    <lineage>
        <taxon>Bacteria</taxon>
        <taxon>Pseudomonadati</taxon>
        <taxon>Bacteroidota</taxon>
        <taxon>Chitinophagia</taxon>
        <taxon>Chitinophagales</taxon>
        <taxon>Chitinophagaceae</taxon>
        <taxon>Danxiaibacter</taxon>
    </lineage>
</organism>
<dbReference type="PROSITE" id="PS51257">
    <property type="entry name" value="PROKAR_LIPOPROTEIN"/>
    <property type="match status" value="1"/>
</dbReference>